<evidence type="ECO:0000313" key="5">
    <source>
        <dbReference type="Proteomes" id="UP000057181"/>
    </source>
</evidence>
<dbReference type="Proteomes" id="UP000321155">
    <property type="component" value="Unassembled WGS sequence"/>
</dbReference>
<evidence type="ECO:0000256" key="1">
    <source>
        <dbReference type="SAM" id="MobiDB-lite"/>
    </source>
</evidence>
<sequence length="69" mass="7060">MNAAARLGLYAAGLAVIFTAAFATAGAVVPEETVTAWTQRAEGARTSQHTDGGHDDNPVDTAASGHNDY</sequence>
<protein>
    <submittedName>
        <fullName evidence="3">Uncharacterized protein</fullName>
    </submittedName>
</protein>
<dbReference type="KEGG" id="kfv:AS188_15255"/>
<name>A0A0U3GCN6_9MICC</name>
<evidence type="ECO:0000313" key="4">
    <source>
        <dbReference type="EMBL" id="GEO93604.1"/>
    </source>
</evidence>
<organism evidence="3 5">
    <name type="scientific">Kocuria flava</name>
    <dbReference type="NCBI Taxonomy" id="446860"/>
    <lineage>
        <taxon>Bacteria</taxon>
        <taxon>Bacillati</taxon>
        <taxon>Actinomycetota</taxon>
        <taxon>Actinomycetes</taxon>
        <taxon>Micrococcales</taxon>
        <taxon>Micrococcaceae</taxon>
        <taxon>Kocuria</taxon>
    </lineage>
</organism>
<dbReference type="EMBL" id="CP013254">
    <property type="protein sequence ID" value="ALU40875.1"/>
    <property type="molecule type" value="Genomic_DNA"/>
</dbReference>
<gene>
    <name evidence="3" type="ORF">AS188_15255</name>
    <name evidence="4" type="ORF">KFL01_29100</name>
</gene>
<evidence type="ECO:0000256" key="2">
    <source>
        <dbReference type="SAM" id="SignalP"/>
    </source>
</evidence>
<dbReference type="EMBL" id="BJZR01000140">
    <property type="protein sequence ID" value="GEO93604.1"/>
    <property type="molecule type" value="Genomic_DNA"/>
</dbReference>
<keyword evidence="6" id="KW-1185">Reference proteome</keyword>
<dbReference type="STRING" id="446860.AS188_15255"/>
<feature type="chain" id="PRO_5044547199" evidence="2">
    <location>
        <begin position="26"/>
        <end position="69"/>
    </location>
</feature>
<reference evidence="3 5" key="1">
    <citation type="submission" date="2015-11" db="EMBL/GenBank/DDBJ databases">
        <title>Complete Genome Sequence of Kocuria flava strain HO-9041.</title>
        <authorList>
            <person name="Zhou M."/>
            <person name="Dai J."/>
        </authorList>
    </citation>
    <scope>NUCLEOTIDE SEQUENCE [LARGE SCALE GENOMIC DNA]</scope>
    <source>
        <strain evidence="3 5">HO-9041</strain>
    </source>
</reference>
<keyword evidence="2" id="KW-0732">Signal</keyword>
<dbReference type="RefSeq" id="WP_058859551.1">
    <property type="nucleotide sequence ID" value="NZ_BJZR01000140.1"/>
</dbReference>
<feature type="region of interest" description="Disordered" evidence="1">
    <location>
        <begin position="39"/>
        <end position="69"/>
    </location>
</feature>
<feature type="signal peptide" evidence="2">
    <location>
        <begin position="1"/>
        <end position="25"/>
    </location>
</feature>
<dbReference type="Proteomes" id="UP000057181">
    <property type="component" value="Chromosome"/>
</dbReference>
<accession>A0A0U3GCN6</accession>
<evidence type="ECO:0000313" key="3">
    <source>
        <dbReference type="EMBL" id="ALU40875.1"/>
    </source>
</evidence>
<proteinExistence type="predicted"/>
<evidence type="ECO:0000313" key="6">
    <source>
        <dbReference type="Proteomes" id="UP000321155"/>
    </source>
</evidence>
<reference evidence="4 6" key="2">
    <citation type="submission" date="2019-07" db="EMBL/GenBank/DDBJ databases">
        <title>Whole genome shotgun sequence of Kocuria flava NBRC 107626.</title>
        <authorList>
            <person name="Hosoyama A."/>
            <person name="Uohara A."/>
            <person name="Ohji S."/>
            <person name="Ichikawa N."/>
        </authorList>
    </citation>
    <scope>NUCLEOTIDE SEQUENCE [LARGE SCALE GENOMIC DNA]</scope>
    <source>
        <strain evidence="4 6">NBRC 107626</strain>
    </source>
</reference>
<dbReference type="AlphaFoldDB" id="A0A0U3GCN6"/>